<sequence length="245" mass="26978">MAGSGDIGRGIRESDNEYIQAPQVENEPVAGFGRRDIDVQHWAGAIDGDDLPALCRGMERSSRRERAYFGQPEQDGKSGAVYVGGLGEEGELADVPRSVDPHTARGEVNFDGLTNLASEEIAPACPRGVKWPSRWWDTTHLLAAEEGRATSVTSDRAMWRRAVYIGQDDEDNAVLRQYEQEEPPFSIERRAHSTGDDYGAVIRDDPRAGEHGEDELNGAVSQDLYDVKAVLYFELGSLEGRSVEL</sequence>
<dbReference type="AlphaFoldDB" id="A0A284RSW4"/>
<protein>
    <submittedName>
        <fullName evidence="2">Uncharacterized protein</fullName>
    </submittedName>
</protein>
<evidence type="ECO:0000313" key="3">
    <source>
        <dbReference type="Proteomes" id="UP000219338"/>
    </source>
</evidence>
<evidence type="ECO:0000256" key="1">
    <source>
        <dbReference type="SAM" id="MobiDB-lite"/>
    </source>
</evidence>
<dbReference type="EMBL" id="FUEG01000015">
    <property type="protein sequence ID" value="SJL11856.1"/>
    <property type="molecule type" value="Genomic_DNA"/>
</dbReference>
<organism evidence="2 3">
    <name type="scientific">Armillaria ostoyae</name>
    <name type="common">Armillaria root rot fungus</name>
    <dbReference type="NCBI Taxonomy" id="47428"/>
    <lineage>
        <taxon>Eukaryota</taxon>
        <taxon>Fungi</taxon>
        <taxon>Dikarya</taxon>
        <taxon>Basidiomycota</taxon>
        <taxon>Agaricomycotina</taxon>
        <taxon>Agaricomycetes</taxon>
        <taxon>Agaricomycetidae</taxon>
        <taxon>Agaricales</taxon>
        <taxon>Marasmiineae</taxon>
        <taxon>Physalacriaceae</taxon>
        <taxon>Armillaria</taxon>
    </lineage>
</organism>
<accession>A0A284RSW4</accession>
<evidence type="ECO:0000313" key="2">
    <source>
        <dbReference type="EMBL" id="SJL11856.1"/>
    </source>
</evidence>
<reference evidence="3" key="1">
    <citation type="journal article" date="2017" name="Nat. Ecol. Evol.">
        <title>Genome expansion and lineage-specific genetic innovations in the forest pathogenic fungi Armillaria.</title>
        <authorList>
            <person name="Sipos G."/>
            <person name="Prasanna A.N."/>
            <person name="Walter M.C."/>
            <person name="O'Connor E."/>
            <person name="Balint B."/>
            <person name="Krizsan K."/>
            <person name="Kiss B."/>
            <person name="Hess J."/>
            <person name="Varga T."/>
            <person name="Slot J."/>
            <person name="Riley R."/>
            <person name="Boka B."/>
            <person name="Rigling D."/>
            <person name="Barry K."/>
            <person name="Lee J."/>
            <person name="Mihaltcheva S."/>
            <person name="LaButti K."/>
            <person name="Lipzen A."/>
            <person name="Waldron R."/>
            <person name="Moloney N.M."/>
            <person name="Sperisen C."/>
            <person name="Kredics L."/>
            <person name="Vagvoelgyi C."/>
            <person name="Patrignani A."/>
            <person name="Fitzpatrick D."/>
            <person name="Nagy I."/>
            <person name="Doyle S."/>
            <person name="Anderson J.B."/>
            <person name="Grigoriev I.V."/>
            <person name="Gueldener U."/>
            <person name="Muensterkoetter M."/>
            <person name="Nagy L.G."/>
        </authorList>
    </citation>
    <scope>NUCLEOTIDE SEQUENCE [LARGE SCALE GENOMIC DNA]</scope>
    <source>
        <strain evidence="3">C18/9</strain>
    </source>
</reference>
<keyword evidence="3" id="KW-1185">Reference proteome</keyword>
<name>A0A284RSW4_ARMOS</name>
<feature type="region of interest" description="Disordered" evidence="1">
    <location>
        <begin position="1"/>
        <end position="32"/>
    </location>
</feature>
<proteinExistence type="predicted"/>
<gene>
    <name evidence="2" type="ORF">ARMOST_15267</name>
</gene>
<dbReference type="Proteomes" id="UP000219338">
    <property type="component" value="Unassembled WGS sequence"/>
</dbReference>